<dbReference type="SUPFAM" id="SSF55781">
    <property type="entry name" value="GAF domain-like"/>
    <property type="match status" value="1"/>
</dbReference>
<protein>
    <recommendedName>
        <fullName evidence="2">histidine kinase</fullName>
        <ecNumber evidence="2">2.7.13.3</ecNumber>
    </recommendedName>
</protein>
<dbReference type="InterPro" id="IPR011006">
    <property type="entry name" value="CheY-like_superfamily"/>
</dbReference>
<dbReference type="InterPro" id="IPR005467">
    <property type="entry name" value="His_kinase_dom"/>
</dbReference>
<dbReference type="Proteomes" id="UP000011650">
    <property type="component" value="Unassembled WGS sequence"/>
</dbReference>
<evidence type="ECO:0000259" key="9">
    <source>
        <dbReference type="PROSITE" id="PS50112"/>
    </source>
</evidence>
<dbReference type="STRING" id="1227482.C469_10531"/>
<proteinExistence type="predicted"/>
<keyword evidence="4 11" id="KW-0418">Kinase</keyword>
<dbReference type="Pfam" id="PF02518">
    <property type="entry name" value="HATPase_c"/>
    <property type="match status" value="1"/>
</dbReference>
<name>M0NP67_9EURY</name>
<dbReference type="InterPro" id="IPR003018">
    <property type="entry name" value="GAF"/>
</dbReference>
<accession>M0NP67</accession>
<dbReference type="Gene3D" id="3.30.450.20">
    <property type="entry name" value="PAS domain"/>
    <property type="match status" value="1"/>
</dbReference>
<dbReference type="OrthoDB" id="8127at2157"/>
<dbReference type="EC" id="2.7.13.3" evidence="2"/>
<dbReference type="CDD" id="cd00130">
    <property type="entry name" value="PAS"/>
    <property type="match status" value="1"/>
</dbReference>
<dbReference type="PROSITE" id="PS50113">
    <property type="entry name" value="PAC"/>
    <property type="match status" value="1"/>
</dbReference>
<evidence type="ECO:0000313" key="11">
    <source>
        <dbReference type="EMBL" id="EMA59752.1"/>
    </source>
</evidence>
<comment type="caution">
    <text evidence="11">The sequence shown here is derived from an EMBL/GenBank/DDBJ whole genome shotgun (WGS) entry which is preliminary data.</text>
</comment>
<keyword evidence="3" id="KW-0808">Transferase</keyword>
<feature type="domain" description="PAC" evidence="10">
    <location>
        <begin position="330"/>
        <end position="383"/>
    </location>
</feature>
<evidence type="ECO:0000259" key="8">
    <source>
        <dbReference type="PROSITE" id="PS50110"/>
    </source>
</evidence>
<evidence type="ECO:0000256" key="1">
    <source>
        <dbReference type="ARBA" id="ARBA00000085"/>
    </source>
</evidence>
<dbReference type="PROSITE" id="PS50110">
    <property type="entry name" value="RESPONSE_REGULATORY"/>
    <property type="match status" value="1"/>
</dbReference>
<dbReference type="InterPro" id="IPR000700">
    <property type="entry name" value="PAS-assoc_C"/>
</dbReference>
<dbReference type="PATRIC" id="fig|1227482.3.peg.2127"/>
<dbReference type="InterPro" id="IPR029016">
    <property type="entry name" value="GAF-like_dom_sf"/>
</dbReference>
<dbReference type="SUPFAM" id="SSF55785">
    <property type="entry name" value="PYP-like sensor domain (PAS domain)"/>
    <property type="match status" value="1"/>
</dbReference>
<keyword evidence="5" id="KW-0902">Two-component regulatory system</keyword>
<dbReference type="Pfam" id="PF13185">
    <property type="entry name" value="GAF_2"/>
    <property type="match status" value="1"/>
</dbReference>
<dbReference type="NCBIfam" id="TIGR00229">
    <property type="entry name" value="sensory_box"/>
    <property type="match status" value="1"/>
</dbReference>
<dbReference type="SUPFAM" id="SSF47384">
    <property type="entry name" value="Homodimeric domain of signal transducing histidine kinase"/>
    <property type="match status" value="1"/>
</dbReference>
<dbReference type="SMART" id="SM00448">
    <property type="entry name" value="REC"/>
    <property type="match status" value="1"/>
</dbReference>
<dbReference type="Pfam" id="PF00512">
    <property type="entry name" value="HisKA"/>
    <property type="match status" value="1"/>
</dbReference>
<dbReference type="SMART" id="SM00388">
    <property type="entry name" value="HisKA"/>
    <property type="match status" value="1"/>
</dbReference>
<dbReference type="InterPro" id="IPR035965">
    <property type="entry name" value="PAS-like_dom_sf"/>
</dbReference>
<dbReference type="PROSITE" id="PS50109">
    <property type="entry name" value="HIS_KIN"/>
    <property type="match status" value="1"/>
</dbReference>
<keyword evidence="6" id="KW-0597">Phosphoprotein</keyword>
<dbReference type="EMBL" id="AOJG01000028">
    <property type="protein sequence ID" value="EMA59752.1"/>
    <property type="molecule type" value="Genomic_DNA"/>
</dbReference>
<dbReference type="CDD" id="cd00156">
    <property type="entry name" value="REC"/>
    <property type="match status" value="1"/>
</dbReference>
<dbReference type="RefSeq" id="WP_008006368.1">
    <property type="nucleotide sequence ID" value="NZ_AOJG01000028.1"/>
</dbReference>
<dbReference type="PROSITE" id="PS50112">
    <property type="entry name" value="PAS"/>
    <property type="match status" value="1"/>
</dbReference>
<evidence type="ECO:0000259" key="7">
    <source>
        <dbReference type="PROSITE" id="PS50109"/>
    </source>
</evidence>
<evidence type="ECO:0000259" key="10">
    <source>
        <dbReference type="PROSITE" id="PS50113"/>
    </source>
</evidence>
<feature type="domain" description="Response regulatory" evidence="8">
    <location>
        <begin position="2"/>
        <end position="118"/>
    </location>
</feature>
<evidence type="ECO:0000256" key="6">
    <source>
        <dbReference type="PROSITE-ProRule" id="PRU00169"/>
    </source>
</evidence>
<dbReference type="PANTHER" id="PTHR43711:SF1">
    <property type="entry name" value="HISTIDINE KINASE 1"/>
    <property type="match status" value="1"/>
</dbReference>
<dbReference type="Gene3D" id="3.30.450.40">
    <property type="match status" value="1"/>
</dbReference>
<organism evidence="11 12">
    <name type="scientific">Halorubrum lipolyticum DSM 21995</name>
    <dbReference type="NCBI Taxonomy" id="1227482"/>
    <lineage>
        <taxon>Archaea</taxon>
        <taxon>Methanobacteriati</taxon>
        <taxon>Methanobacteriota</taxon>
        <taxon>Stenosarchaea group</taxon>
        <taxon>Halobacteria</taxon>
        <taxon>Halobacteriales</taxon>
        <taxon>Haloferacaceae</taxon>
        <taxon>Halorubrum</taxon>
    </lineage>
</organism>
<dbReference type="InterPro" id="IPR003594">
    <property type="entry name" value="HATPase_dom"/>
</dbReference>
<dbReference type="CDD" id="cd00082">
    <property type="entry name" value="HisKA"/>
    <property type="match status" value="1"/>
</dbReference>
<dbReference type="InterPro" id="IPR050736">
    <property type="entry name" value="Sensor_HK_Regulatory"/>
</dbReference>
<feature type="domain" description="PAS" evidence="9">
    <location>
        <begin position="259"/>
        <end position="329"/>
    </location>
</feature>
<evidence type="ECO:0000256" key="5">
    <source>
        <dbReference type="ARBA" id="ARBA00023012"/>
    </source>
</evidence>
<evidence type="ECO:0000313" key="12">
    <source>
        <dbReference type="Proteomes" id="UP000011650"/>
    </source>
</evidence>
<dbReference type="Pfam" id="PF08448">
    <property type="entry name" value="PAS_4"/>
    <property type="match status" value="1"/>
</dbReference>
<dbReference type="Gene3D" id="3.30.565.10">
    <property type="entry name" value="Histidine kinase-like ATPase, C-terminal domain"/>
    <property type="match status" value="1"/>
</dbReference>
<dbReference type="Pfam" id="PF00072">
    <property type="entry name" value="Response_reg"/>
    <property type="match status" value="1"/>
</dbReference>
<dbReference type="SMART" id="SM00387">
    <property type="entry name" value="HATPase_c"/>
    <property type="match status" value="1"/>
</dbReference>
<dbReference type="SMART" id="SM00065">
    <property type="entry name" value="GAF"/>
    <property type="match status" value="1"/>
</dbReference>
<feature type="domain" description="Histidine kinase" evidence="7">
    <location>
        <begin position="555"/>
        <end position="747"/>
    </location>
</feature>
<keyword evidence="12" id="KW-1185">Reference proteome</keyword>
<reference evidence="11 12" key="1">
    <citation type="journal article" date="2014" name="PLoS Genet.">
        <title>Phylogenetically driven sequencing of extremely halophilic archaea reveals strategies for static and dynamic osmo-response.</title>
        <authorList>
            <person name="Becker E.A."/>
            <person name="Seitzer P.M."/>
            <person name="Tritt A."/>
            <person name="Larsen D."/>
            <person name="Krusor M."/>
            <person name="Yao A.I."/>
            <person name="Wu D."/>
            <person name="Madern D."/>
            <person name="Eisen J.A."/>
            <person name="Darling A.E."/>
            <person name="Facciotti M.T."/>
        </authorList>
    </citation>
    <scope>NUCLEOTIDE SEQUENCE [LARGE SCALE GENOMIC DNA]</scope>
    <source>
        <strain evidence="11 12">DSM 21995</strain>
    </source>
</reference>
<dbReference type="SUPFAM" id="SSF52172">
    <property type="entry name" value="CheY-like"/>
    <property type="match status" value="1"/>
</dbReference>
<evidence type="ECO:0000256" key="3">
    <source>
        <dbReference type="ARBA" id="ARBA00022679"/>
    </source>
</evidence>
<dbReference type="SMART" id="SM00091">
    <property type="entry name" value="PAS"/>
    <property type="match status" value="1"/>
</dbReference>
<gene>
    <name evidence="11" type="ORF">C469_10531</name>
</gene>
<dbReference type="SUPFAM" id="SSF55874">
    <property type="entry name" value="ATPase domain of HSP90 chaperone/DNA topoisomerase II/histidine kinase"/>
    <property type="match status" value="1"/>
</dbReference>
<dbReference type="InterPro" id="IPR001789">
    <property type="entry name" value="Sig_transdc_resp-reg_receiver"/>
</dbReference>
<dbReference type="Gene3D" id="3.40.50.2300">
    <property type="match status" value="1"/>
</dbReference>
<dbReference type="InterPro" id="IPR036097">
    <property type="entry name" value="HisK_dim/P_sf"/>
</dbReference>
<evidence type="ECO:0000256" key="4">
    <source>
        <dbReference type="ARBA" id="ARBA00022777"/>
    </source>
</evidence>
<dbReference type="PANTHER" id="PTHR43711">
    <property type="entry name" value="TWO-COMPONENT HISTIDINE KINASE"/>
    <property type="match status" value="1"/>
</dbReference>
<dbReference type="InterPro" id="IPR000014">
    <property type="entry name" value="PAS"/>
</dbReference>
<dbReference type="AlphaFoldDB" id="M0NP67"/>
<dbReference type="Gene3D" id="1.10.287.130">
    <property type="match status" value="1"/>
</dbReference>
<dbReference type="InterPro" id="IPR003661">
    <property type="entry name" value="HisK_dim/P_dom"/>
</dbReference>
<dbReference type="GO" id="GO:0000155">
    <property type="term" value="F:phosphorelay sensor kinase activity"/>
    <property type="evidence" value="ECO:0007669"/>
    <property type="project" value="InterPro"/>
</dbReference>
<sequence>MHLLCVDDEANFLDLTATCLRRKLPAATIHTATRVDDAREIIEAEPIACIVSDYEMPDQNGLELLHTVRETHPELPFILFTGKGSEEIASEAISAGVTDYLQKRGPEQYDRLATRIRHAVAEYQTEHELRERVKELTAIQTISDLLIEGDGQSGGHLRQVVTHLPRSLQFPEEAVASLTIGETEFTSPEYEPPVDQLTVHDVTAAGTEVALTIGYTATTVTEADGDVFLPEERELLTTILQLVTAYLDRRRVLSDLQAADHRLNLILENTTAVMYLKDTEGRYVFVNTEYERLFDVDTEDIVGRYDEDIHPPDVAEAVQANDRRVLETGEPLEAEEQITVDGDDRTYLSLKVPALDAAGEVEGVFGVSTEITERKKREQQLEGLNRAIPRLLSAETVEDVAERGVIAAREILDLQANAIHLYDAETGTLDPVAYTDGVRELIGEPPTFREGESIAWRVFEEGAATAIGDVQADADIYNPESPIRSELHLPLGEYGILMAGSPTPSNFDTQDVTVGEILASHITTALSQVTTEQMLRERETELEAQNERLEQFASMVSHDLRNPLSVAIGNLELYREAGDESRLDTVETSLTRIQDLVTDLTALARHDTLTETHEPVSVHEVARDAWESIETRSATLSTEPCTVTGDPGQFMALFENVFRNAVGHGGDDVTVRVGPLEGGFYVEDTGDGIPPADRDSVFDHGYTTGYGGSGVGLTIVSRIAQAHNWDITLTDSPEGGARFEFRTTDSIETSDR</sequence>
<dbReference type="InterPro" id="IPR036890">
    <property type="entry name" value="HATPase_C_sf"/>
</dbReference>
<dbReference type="InterPro" id="IPR013656">
    <property type="entry name" value="PAS_4"/>
</dbReference>
<feature type="modified residue" description="4-aspartylphosphate" evidence="6">
    <location>
        <position position="53"/>
    </location>
</feature>
<evidence type="ECO:0000256" key="2">
    <source>
        <dbReference type="ARBA" id="ARBA00012438"/>
    </source>
</evidence>
<comment type="catalytic activity">
    <reaction evidence="1">
        <text>ATP + protein L-histidine = ADP + protein N-phospho-L-histidine.</text>
        <dbReference type="EC" id="2.7.13.3"/>
    </reaction>
</comment>